<accession>A0A3T0T250</accession>
<sequence length="254" mass="26738">MNAEHISCTPARAIRFANPSSGGDPLGLGPARAHTGNRRSLASGSVRRGRGRAQVGSTRDAGGMTGPSSPPVPEPGGHAEGDRATEGATVSATDAAIAAVEGELSTLFNRVRDAMRSAAERLHPDLSTAGYRTLATLERRGPMHSGALAELLETDKSSISRQISALDRLGLLQRSPDPDDGRATILSVPPETAERMRAIRSSRQALMHEELRRWDAGDVELFAVLLRRITALDMRGATTEPSPGQSGAGPEPTV</sequence>
<dbReference type="AlphaFoldDB" id="A0A3T0T250"/>
<dbReference type="PROSITE" id="PS50995">
    <property type="entry name" value="HTH_MARR_2"/>
    <property type="match status" value="1"/>
</dbReference>
<dbReference type="PANTHER" id="PTHR33164">
    <property type="entry name" value="TRANSCRIPTIONAL REGULATOR, MARR FAMILY"/>
    <property type="match status" value="1"/>
</dbReference>
<evidence type="ECO:0000313" key="4">
    <source>
        <dbReference type="Proteomes" id="UP000285317"/>
    </source>
</evidence>
<dbReference type="InterPro" id="IPR039422">
    <property type="entry name" value="MarR/SlyA-like"/>
</dbReference>
<evidence type="ECO:0000256" key="1">
    <source>
        <dbReference type="SAM" id="MobiDB-lite"/>
    </source>
</evidence>
<evidence type="ECO:0000259" key="2">
    <source>
        <dbReference type="PROSITE" id="PS50995"/>
    </source>
</evidence>
<dbReference type="SMART" id="SM00347">
    <property type="entry name" value="HTH_MARR"/>
    <property type="match status" value="1"/>
</dbReference>
<dbReference type="Pfam" id="PF01047">
    <property type="entry name" value="MarR"/>
    <property type="match status" value="1"/>
</dbReference>
<feature type="region of interest" description="Disordered" evidence="1">
    <location>
        <begin position="1"/>
        <end position="87"/>
    </location>
</feature>
<dbReference type="SUPFAM" id="SSF46785">
    <property type="entry name" value="Winged helix' DNA-binding domain"/>
    <property type="match status" value="1"/>
</dbReference>
<feature type="compositionally biased region" description="Low complexity" evidence="1">
    <location>
        <begin position="19"/>
        <end position="30"/>
    </location>
</feature>
<dbReference type="InterPro" id="IPR036388">
    <property type="entry name" value="WH-like_DNA-bd_sf"/>
</dbReference>
<gene>
    <name evidence="3" type="ORF">C1I64_11995</name>
</gene>
<dbReference type="KEGG" id="rfs:C1I64_11995"/>
<dbReference type="EMBL" id="CP028137">
    <property type="protein sequence ID" value="AZZ52691.1"/>
    <property type="molecule type" value="Genomic_DNA"/>
</dbReference>
<reference evidence="3 4" key="1">
    <citation type="submission" date="2018-03" db="EMBL/GenBank/DDBJ databases">
        <title>Bacteriophage NCPPB3778 and a type I-E CRISPR drive the evolution of the US Biological Select Agent, Rathayibacter toxicus.</title>
        <authorList>
            <person name="Davis E.W.II."/>
            <person name="Tabima J.F."/>
            <person name="Weisberg A.J."/>
            <person name="Dantas Lopes L."/>
            <person name="Wiseman M.S."/>
            <person name="Wiseman M.S."/>
            <person name="Pupko T."/>
            <person name="Belcher M.S."/>
            <person name="Sechler A.J."/>
            <person name="Tancos M.A."/>
            <person name="Schroeder B.K."/>
            <person name="Murray T.D."/>
            <person name="Luster D.G."/>
            <person name="Schneider W.L."/>
            <person name="Rogers E."/>
            <person name="Andreote F.D."/>
            <person name="Grunwald N.J."/>
            <person name="Putnam M.L."/>
            <person name="Chang J.H."/>
        </authorList>
    </citation>
    <scope>NUCLEOTIDE SEQUENCE [LARGE SCALE GENOMIC DNA]</scope>
    <source>
        <strain evidence="3 4">DSM 15932</strain>
    </source>
</reference>
<proteinExistence type="predicted"/>
<organism evidence="3 4">
    <name type="scientific">Rathayibacter festucae DSM 15932</name>
    <dbReference type="NCBI Taxonomy" id="1328866"/>
    <lineage>
        <taxon>Bacteria</taxon>
        <taxon>Bacillati</taxon>
        <taxon>Actinomycetota</taxon>
        <taxon>Actinomycetes</taxon>
        <taxon>Micrococcales</taxon>
        <taxon>Microbacteriaceae</taxon>
        <taxon>Rathayibacter</taxon>
    </lineage>
</organism>
<feature type="compositionally biased region" description="Low complexity" evidence="1">
    <location>
        <begin position="38"/>
        <end position="57"/>
    </location>
</feature>
<dbReference type="GO" id="GO:0006950">
    <property type="term" value="P:response to stress"/>
    <property type="evidence" value="ECO:0007669"/>
    <property type="project" value="TreeGrafter"/>
</dbReference>
<dbReference type="InterPro" id="IPR000835">
    <property type="entry name" value="HTH_MarR-typ"/>
</dbReference>
<dbReference type="GO" id="GO:0003700">
    <property type="term" value="F:DNA-binding transcription factor activity"/>
    <property type="evidence" value="ECO:0007669"/>
    <property type="project" value="InterPro"/>
</dbReference>
<evidence type="ECO:0000313" key="3">
    <source>
        <dbReference type="EMBL" id="AZZ52691.1"/>
    </source>
</evidence>
<dbReference type="InterPro" id="IPR036390">
    <property type="entry name" value="WH_DNA-bd_sf"/>
</dbReference>
<protein>
    <recommendedName>
        <fullName evidence="2">HTH marR-type domain-containing protein</fullName>
    </recommendedName>
</protein>
<feature type="domain" description="HTH marR-type" evidence="2">
    <location>
        <begin position="101"/>
        <end position="231"/>
    </location>
</feature>
<dbReference type="PANTHER" id="PTHR33164:SF57">
    <property type="entry name" value="MARR-FAMILY TRANSCRIPTIONAL REGULATOR"/>
    <property type="match status" value="1"/>
</dbReference>
<feature type="region of interest" description="Disordered" evidence="1">
    <location>
        <begin position="234"/>
        <end position="254"/>
    </location>
</feature>
<dbReference type="Gene3D" id="1.10.10.10">
    <property type="entry name" value="Winged helix-like DNA-binding domain superfamily/Winged helix DNA-binding domain"/>
    <property type="match status" value="1"/>
</dbReference>
<dbReference type="Proteomes" id="UP000285317">
    <property type="component" value="Chromosome"/>
</dbReference>
<name>A0A3T0T250_9MICO</name>